<evidence type="ECO:0000256" key="7">
    <source>
        <dbReference type="RuleBase" id="RU000320"/>
    </source>
</evidence>
<proteinExistence type="inferred from homology"/>
<dbReference type="InterPro" id="IPR001750">
    <property type="entry name" value="ND/Mrp_TM"/>
</dbReference>
<evidence type="ECO:0000256" key="1">
    <source>
        <dbReference type="ARBA" id="ARBA00004651"/>
    </source>
</evidence>
<evidence type="ECO:0000256" key="3">
    <source>
        <dbReference type="ARBA" id="ARBA00022475"/>
    </source>
</evidence>
<evidence type="ECO:0000256" key="4">
    <source>
        <dbReference type="ARBA" id="ARBA00022692"/>
    </source>
</evidence>
<keyword evidence="6 8" id="KW-0472">Membrane</keyword>
<keyword evidence="5 8" id="KW-1133">Transmembrane helix</keyword>
<feature type="transmembrane region" description="Helical" evidence="8">
    <location>
        <begin position="151"/>
        <end position="178"/>
    </location>
</feature>
<evidence type="ECO:0000259" key="9">
    <source>
        <dbReference type="Pfam" id="PF00361"/>
    </source>
</evidence>
<reference evidence="10" key="1">
    <citation type="submission" date="2020-02" db="EMBL/GenBank/DDBJ databases">
        <authorList>
            <person name="Meier V. D."/>
        </authorList>
    </citation>
    <scope>NUCLEOTIDE SEQUENCE</scope>
    <source>
        <strain evidence="10">AVDCRST_MAG33</strain>
    </source>
</reference>
<sequence>MLLVFPLAVTWLAAVILAVLDGRRERVGYVAVGALAASAIGLVALMVDILRDGVAQQVAGNWAYGVGIQLRADVLDVTFALLSVVVILVATVFEVLGRVRSRVFPALACFMATGLIGLSLTGDAFNFYVFFEIAMISAYVLAGYGERTRQLRAALIFIIVNLLGSVLFLIAIAGLYHLTGTLDMLEISRRIPVVNEQPSILLATMIFVAFAVKLGIFPFHFWLAAVYTGTRPAVAAMLSGALANIGSYGLLRFGATMPRELELGAPVLLTLGAASIIYGGFQAISCRSATEVLAYSSIGQVGYILIALGIGGHVGLVAAVLFSIVNSINKTLLFLAVPLRGWLVGAVMAIAAFSVAGVPPSSGFFGKMGVFRAAVADDQPLVIALIFIGSALSFIYMFQLYNGRFWDISAEETRDGVVPSVLARRGLVCLLAAFVIVIGVWPEPLLYLSEQAAYAIENPIQTEPIPDQLAGD</sequence>
<feature type="transmembrane region" description="Helical" evidence="8">
    <location>
        <begin position="77"/>
        <end position="97"/>
    </location>
</feature>
<name>A0A6J4V416_9BACT</name>
<evidence type="ECO:0000256" key="5">
    <source>
        <dbReference type="ARBA" id="ARBA00022989"/>
    </source>
</evidence>
<evidence type="ECO:0000256" key="8">
    <source>
        <dbReference type="SAM" id="Phobius"/>
    </source>
</evidence>
<evidence type="ECO:0000256" key="6">
    <source>
        <dbReference type="ARBA" id="ARBA00023136"/>
    </source>
</evidence>
<feature type="transmembrane region" description="Helical" evidence="8">
    <location>
        <begin position="199"/>
        <end position="221"/>
    </location>
</feature>
<feature type="transmembrane region" description="Helical" evidence="8">
    <location>
        <begin position="332"/>
        <end position="359"/>
    </location>
</feature>
<dbReference type="InterPro" id="IPR050586">
    <property type="entry name" value="CPA3_Na-H_Antiporter_D"/>
</dbReference>
<feature type="transmembrane region" description="Helical" evidence="8">
    <location>
        <begin position="127"/>
        <end position="145"/>
    </location>
</feature>
<dbReference type="PANTHER" id="PTHR42703">
    <property type="entry name" value="NADH DEHYDROGENASE"/>
    <property type="match status" value="1"/>
</dbReference>
<feature type="transmembrane region" description="Helical" evidence="8">
    <location>
        <begin position="28"/>
        <end position="47"/>
    </location>
</feature>
<feature type="transmembrane region" description="Helical" evidence="8">
    <location>
        <begin position="422"/>
        <end position="441"/>
    </location>
</feature>
<accession>A0A6J4V416</accession>
<feature type="transmembrane region" description="Helical" evidence="8">
    <location>
        <begin position="301"/>
        <end position="325"/>
    </location>
</feature>
<keyword evidence="4 7" id="KW-0812">Transmembrane</keyword>
<comment type="similarity">
    <text evidence="2">Belongs to the CPA3 antiporters (TC 2.A.63) subunit D family.</text>
</comment>
<dbReference type="EMBL" id="CADCWK010000231">
    <property type="protein sequence ID" value="CAA9566157.1"/>
    <property type="molecule type" value="Genomic_DNA"/>
</dbReference>
<protein>
    <submittedName>
        <fullName evidence="10">Na(+) H(+) antiporter subunit D</fullName>
    </submittedName>
</protein>
<dbReference type="GO" id="GO:0005886">
    <property type="term" value="C:plasma membrane"/>
    <property type="evidence" value="ECO:0007669"/>
    <property type="project" value="UniProtKB-SubCell"/>
</dbReference>
<dbReference type="GO" id="GO:0042773">
    <property type="term" value="P:ATP synthesis coupled electron transport"/>
    <property type="evidence" value="ECO:0007669"/>
    <property type="project" value="InterPro"/>
</dbReference>
<dbReference type="Pfam" id="PF00361">
    <property type="entry name" value="Proton_antipo_M"/>
    <property type="match status" value="2"/>
</dbReference>
<feature type="transmembrane region" description="Helical" evidence="8">
    <location>
        <begin position="103"/>
        <end position="120"/>
    </location>
</feature>
<keyword evidence="3" id="KW-1003">Cell membrane</keyword>
<gene>
    <name evidence="10" type="ORF">AVDCRST_MAG33-2075</name>
</gene>
<feature type="domain" description="NADH:quinone oxidoreductase/Mrp antiporter transmembrane" evidence="9">
    <location>
        <begin position="123"/>
        <end position="337"/>
    </location>
</feature>
<feature type="transmembrane region" description="Helical" evidence="8">
    <location>
        <begin position="263"/>
        <end position="281"/>
    </location>
</feature>
<evidence type="ECO:0000313" key="10">
    <source>
        <dbReference type="EMBL" id="CAA9566157.1"/>
    </source>
</evidence>
<feature type="transmembrane region" description="Helical" evidence="8">
    <location>
        <begin position="379"/>
        <end position="401"/>
    </location>
</feature>
<dbReference type="PANTHER" id="PTHR42703:SF1">
    <property type="entry name" value="NA(+)_H(+) ANTIPORTER SUBUNIT D1"/>
    <property type="match status" value="1"/>
</dbReference>
<dbReference type="PRINTS" id="PR01437">
    <property type="entry name" value="NUOXDRDTASE4"/>
</dbReference>
<evidence type="ECO:0000256" key="2">
    <source>
        <dbReference type="ARBA" id="ARBA00005346"/>
    </source>
</evidence>
<organism evidence="10">
    <name type="scientific">uncultured Thermomicrobiales bacterium</name>
    <dbReference type="NCBI Taxonomy" id="1645740"/>
    <lineage>
        <taxon>Bacteria</taxon>
        <taxon>Pseudomonadati</taxon>
        <taxon>Thermomicrobiota</taxon>
        <taxon>Thermomicrobia</taxon>
        <taxon>Thermomicrobiales</taxon>
        <taxon>environmental samples</taxon>
    </lineage>
</organism>
<dbReference type="AlphaFoldDB" id="A0A6J4V416"/>
<dbReference type="InterPro" id="IPR003918">
    <property type="entry name" value="NADH_UbQ_OxRdtase"/>
</dbReference>
<dbReference type="GO" id="GO:0008137">
    <property type="term" value="F:NADH dehydrogenase (ubiquinone) activity"/>
    <property type="evidence" value="ECO:0007669"/>
    <property type="project" value="InterPro"/>
</dbReference>
<comment type="subcellular location">
    <subcellularLocation>
        <location evidence="1">Cell membrane</location>
        <topology evidence="1">Multi-pass membrane protein</topology>
    </subcellularLocation>
    <subcellularLocation>
        <location evidence="7">Membrane</location>
        <topology evidence="7">Multi-pass membrane protein</topology>
    </subcellularLocation>
</comment>
<feature type="domain" description="NADH:quinone oxidoreductase/Mrp antiporter transmembrane" evidence="9">
    <location>
        <begin position="345"/>
        <end position="392"/>
    </location>
</feature>